<dbReference type="InterPro" id="IPR011042">
    <property type="entry name" value="6-blade_b-propeller_TolB-like"/>
</dbReference>
<dbReference type="AlphaFoldDB" id="A0A8K0NG93"/>
<dbReference type="PANTHER" id="PTHR11799">
    <property type="entry name" value="PARAOXONASE"/>
    <property type="match status" value="1"/>
</dbReference>
<evidence type="ECO:0000313" key="1">
    <source>
        <dbReference type="EMBL" id="KAG5922087.1"/>
    </source>
</evidence>
<name>A0A8K0NG93_9HYPO</name>
<protein>
    <recommendedName>
        <fullName evidence="3">Serum paraoxonase/arylesterase family protein</fullName>
    </recommendedName>
</protein>
<dbReference type="EMBL" id="SRPY01000534">
    <property type="protein sequence ID" value="KAG5922087.1"/>
    <property type="molecule type" value="Genomic_DNA"/>
</dbReference>
<evidence type="ECO:0000313" key="2">
    <source>
        <dbReference type="Proteomes" id="UP000811619"/>
    </source>
</evidence>
<evidence type="ECO:0008006" key="3">
    <source>
        <dbReference type="Google" id="ProtNLM"/>
    </source>
</evidence>
<organism evidence="1 2">
    <name type="scientific">Claviceps africana</name>
    <dbReference type="NCBI Taxonomy" id="83212"/>
    <lineage>
        <taxon>Eukaryota</taxon>
        <taxon>Fungi</taxon>
        <taxon>Dikarya</taxon>
        <taxon>Ascomycota</taxon>
        <taxon>Pezizomycotina</taxon>
        <taxon>Sordariomycetes</taxon>
        <taxon>Hypocreomycetidae</taxon>
        <taxon>Hypocreales</taxon>
        <taxon>Clavicipitaceae</taxon>
        <taxon>Claviceps</taxon>
    </lineage>
</organism>
<proteinExistence type="predicted"/>
<dbReference type="PANTHER" id="PTHR11799:SF12">
    <property type="entry name" value="PARAOXONASE-RELATED"/>
    <property type="match status" value="1"/>
</dbReference>
<reference evidence="1" key="1">
    <citation type="journal article" date="2020" name="bioRxiv">
        <title>Whole genome comparisons of ergot fungi reveals the divergence and evolution of species within the genus Claviceps are the result of varying mechanisms driving genome evolution and host range expansion.</title>
        <authorList>
            <person name="Wyka S.A."/>
            <person name="Mondo S.J."/>
            <person name="Liu M."/>
            <person name="Dettman J."/>
            <person name="Nalam V."/>
            <person name="Broders K.D."/>
        </authorList>
    </citation>
    <scope>NUCLEOTIDE SEQUENCE</scope>
    <source>
        <strain evidence="1">CCC 489</strain>
    </source>
</reference>
<dbReference type="Gene3D" id="2.120.10.30">
    <property type="entry name" value="TolB, C-terminal domain"/>
    <property type="match status" value="1"/>
</dbReference>
<comment type="caution">
    <text evidence="1">The sequence shown here is derived from an EMBL/GenBank/DDBJ whole genome shotgun (WGS) entry which is preliminary data.</text>
</comment>
<accession>A0A8K0NG93</accession>
<gene>
    <name evidence="1" type="ORF">E4U42_005605</name>
</gene>
<dbReference type="Proteomes" id="UP000811619">
    <property type="component" value="Unassembled WGS sequence"/>
</dbReference>
<dbReference type="InterPro" id="IPR051288">
    <property type="entry name" value="Serum_paraoxonase/arylesterase"/>
</dbReference>
<sequence>MAGGTRFAPWFSSSRLLALVAAAAALLLYKAELSRAYIVFGLGRPSAKTIVTNPHDLLLIPDTVHCEDLHYHEPSNLLFTACEGTEHTRMVWFPPLAMFDDPAAALRAQGALEVIDPHTMKAKKLTFTNFNGPFVTHGIDIIDDPEREKGQAVYIFAVNHVPSPAYAHDKNAKGHKARSIIEVFHHYIGSDTVDHVRSVWHPLITTPNDILAITPTSFFVTNDHYHREGLLRLVGDVFYGAKWTNVIHVEFQHFTDGSFRDGEDGVRASVAIAGLHNGNGLAHGPKPTDILISSPASGRIHLGEMSSPASETGGYGPRTITIKETIDIDSTVDNPSWFRDPFAQSNRDLSGIVIAGLTSALEFFKAVKNGHGPVGVMVWMAQPSFRGTTQGNGEPRWAKKLLFEDDSSSIRTASAAVLVAIDPAKEHGERKAWLFVTGPFSTSVIAVKTSL</sequence>
<dbReference type="OrthoDB" id="5307922at2759"/>
<keyword evidence="2" id="KW-1185">Reference proteome</keyword>